<dbReference type="InterPro" id="IPR029787">
    <property type="entry name" value="Nucleotide_cyclase"/>
</dbReference>
<dbReference type="EMBL" id="FPBP01000004">
    <property type="protein sequence ID" value="SFU56865.1"/>
    <property type="molecule type" value="Genomic_DNA"/>
</dbReference>
<evidence type="ECO:0000313" key="6">
    <source>
        <dbReference type="Proteomes" id="UP000198693"/>
    </source>
</evidence>
<dbReference type="OrthoDB" id="9804951at2"/>
<dbReference type="InterPro" id="IPR035919">
    <property type="entry name" value="EAL_sf"/>
</dbReference>
<sequence>MGMGKGVEHRWVRRRTIGTYFLVLLLLITLLAVGSPRLWSLAGMALGSVLLGGLVLRHYLNRLRLEGDLRQHIQELEQARQILQQQYRTALNAMAERKATEDEIHQLAFFDPLTGLPNRRLLLDRLGAALKDGYRSGQFGALLIIDLDNFKQVNDARGHFHGDQLLRQTADTLDAVLRDTDSLARLGGDEFAVLLQGIGRDEESAAQVSELVAYKLQGALEAAFPMGDETPRVSGSIGITLFRNQGITIDEVLQQADMAQYQAKEAGRNTLSFFDPALQSRLQARARLEADLRQALPRDEFRLHYQVQVNAAGETVGAEALLRWQHPERGEVLPGTFIPMAEETRLILPIGDWVLKTACAQLAAWAGDPSTAALTVSVNVSPRQFREADFVEHVMKVLERTGAPADRLELEATESLLLEARDDARDKMLRLKERGVIFSLDDFGTGYSSLSYLKRLPLTQLKIDRTFVHDLLEDDTSAAIVASTIALSDSLQLDIIAEGVEGVAQRDWLIEHGCLTFQGYLFGRPAAIESLDLNGTPYGAAMMPPLKSEAASLTLARNV</sequence>
<keyword evidence="2" id="KW-1133">Transmembrane helix</keyword>
<organism evidence="5 6">
    <name type="scientific">Halomonas korlensis</name>
    <dbReference type="NCBI Taxonomy" id="463301"/>
    <lineage>
        <taxon>Bacteria</taxon>
        <taxon>Pseudomonadati</taxon>
        <taxon>Pseudomonadota</taxon>
        <taxon>Gammaproteobacteria</taxon>
        <taxon>Oceanospirillales</taxon>
        <taxon>Halomonadaceae</taxon>
        <taxon>Halomonas</taxon>
    </lineage>
</organism>
<gene>
    <name evidence="5" type="ORF">SAMN04487955_10435</name>
</gene>
<dbReference type="Pfam" id="PF00563">
    <property type="entry name" value="EAL"/>
    <property type="match status" value="1"/>
</dbReference>
<dbReference type="SMART" id="SM00267">
    <property type="entry name" value="GGDEF"/>
    <property type="match status" value="1"/>
</dbReference>
<dbReference type="RefSeq" id="WP_089794300.1">
    <property type="nucleotide sequence ID" value="NZ_FPBP01000004.1"/>
</dbReference>
<dbReference type="CDD" id="cd01948">
    <property type="entry name" value="EAL"/>
    <property type="match status" value="1"/>
</dbReference>
<dbReference type="InterPro" id="IPR000160">
    <property type="entry name" value="GGDEF_dom"/>
</dbReference>
<dbReference type="InterPro" id="IPR052155">
    <property type="entry name" value="Biofilm_reg_signaling"/>
</dbReference>
<dbReference type="SMART" id="SM00052">
    <property type="entry name" value="EAL"/>
    <property type="match status" value="1"/>
</dbReference>
<dbReference type="Gene3D" id="3.20.20.450">
    <property type="entry name" value="EAL domain"/>
    <property type="match status" value="1"/>
</dbReference>
<keyword evidence="1" id="KW-0175">Coiled coil</keyword>
<keyword evidence="6" id="KW-1185">Reference proteome</keyword>
<evidence type="ECO:0000313" key="5">
    <source>
        <dbReference type="EMBL" id="SFU56865.1"/>
    </source>
</evidence>
<feature type="domain" description="EAL" evidence="3">
    <location>
        <begin position="285"/>
        <end position="539"/>
    </location>
</feature>
<dbReference type="PANTHER" id="PTHR44757:SF2">
    <property type="entry name" value="BIOFILM ARCHITECTURE MAINTENANCE PROTEIN MBAA"/>
    <property type="match status" value="1"/>
</dbReference>
<dbReference type="InterPro" id="IPR043128">
    <property type="entry name" value="Rev_trsase/Diguanyl_cyclase"/>
</dbReference>
<dbReference type="Gene3D" id="3.30.70.270">
    <property type="match status" value="1"/>
</dbReference>
<reference evidence="6" key="1">
    <citation type="submission" date="2016-10" db="EMBL/GenBank/DDBJ databases">
        <authorList>
            <person name="Varghese N."/>
            <person name="Submissions S."/>
        </authorList>
    </citation>
    <scope>NUCLEOTIDE SEQUENCE [LARGE SCALE GENOMIC DNA]</scope>
    <source>
        <strain evidence="6">CGMCC 1.6981</strain>
    </source>
</reference>
<evidence type="ECO:0000256" key="1">
    <source>
        <dbReference type="SAM" id="Coils"/>
    </source>
</evidence>
<dbReference type="SUPFAM" id="SSF55073">
    <property type="entry name" value="Nucleotide cyclase"/>
    <property type="match status" value="1"/>
</dbReference>
<proteinExistence type="predicted"/>
<dbReference type="InterPro" id="IPR001633">
    <property type="entry name" value="EAL_dom"/>
</dbReference>
<dbReference type="PROSITE" id="PS50883">
    <property type="entry name" value="EAL"/>
    <property type="match status" value="1"/>
</dbReference>
<dbReference type="Pfam" id="PF00990">
    <property type="entry name" value="GGDEF"/>
    <property type="match status" value="1"/>
</dbReference>
<dbReference type="PROSITE" id="PS50887">
    <property type="entry name" value="GGDEF"/>
    <property type="match status" value="1"/>
</dbReference>
<evidence type="ECO:0000256" key="2">
    <source>
        <dbReference type="SAM" id="Phobius"/>
    </source>
</evidence>
<dbReference type="SUPFAM" id="SSF141868">
    <property type="entry name" value="EAL domain-like"/>
    <property type="match status" value="1"/>
</dbReference>
<protein>
    <submittedName>
        <fullName evidence="5">Diguanylate cyclase (GGDEF) domain-containing protein</fullName>
    </submittedName>
</protein>
<keyword evidence="2" id="KW-0472">Membrane</keyword>
<dbReference type="AlphaFoldDB" id="A0A1I7H824"/>
<dbReference type="PANTHER" id="PTHR44757">
    <property type="entry name" value="DIGUANYLATE CYCLASE DGCP"/>
    <property type="match status" value="1"/>
</dbReference>
<feature type="transmembrane region" description="Helical" evidence="2">
    <location>
        <begin position="12"/>
        <end position="33"/>
    </location>
</feature>
<evidence type="ECO:0000259" key="3">
    <source>
        <dbReference type="PROSITE" id="PS50883"/>
    </source>
</evidence>
<name>A0A1I7H824_9GAMM</name>
<dbReference type="CDD" id="cd01949">
    <property type="entry name" value="GGDEF"/>
    <property type="match status" value="1"/>
</dbReference>
<dbReference type="NCBIfam" id="TIGR00254">
    <property type="entry name" value="GGDEF"/>
    <property type="match status" value="1"/>
</dbReference>
<keyword evidence="2" id="KW-0812">Transmembrane</keyword>
<feature type="coiled-coil region" evidence="1">
    <location>
        <begin position="62"/>
        <end position="93"/>
    </location>
</feature>
<dbReference type="Proteomes" id="UP000198693">
    <property type="component" value="Unassembled WGS sequence"/>
</dbReference>
<evidence type="ECO:0000259" key="4">
    <source>
        <dbReference type="PROSITE" id="PS50887"/>
    </source>
</evidence>
<dbReference type="STRING" id="463301.SAMN04487955_10435"/>
<accession>A0A1I7H824</accession>
<feature type="domain" description="GGDEF" evidence="4">
    <location>
        <begin position="138"/>
        <end position="276"/>
    </location>
</feature>